<comment type="caution">
    <text evidence="23">The sequence shown here is derived from an EMBL/GenBank/DDBJ whole genome shotgun (WGS) entry which is preliminary data.</text>
</comment>
<keyword evidence="7 17" id="KW-0067">ATP-binding</keyword>
<dbReference type="EC" id="4.2.1.136" evidence="19"/>
<comment type="similarity">
    <text evidence="18">Belongs to the NnrE/AIBP family.</text>
</comment>
<feature type="region of interest" description="Disordered" evidence="20">
    <location>
        <begin position="28"/>
        <end position="51"/>
    </location>
</feature>
<comment type="similarity">
    <text evidence="3 19">In the N-terminal section; belongs to the NnrE/AIBP family.</text>
</comment>
<dbReference type="SUPFAM" id="SSF64153">
    <property type="entry name" value="YjeF N-terminal domain-like"/>
    <property type="match status" value="1"/>
</dbReference>
<comment type="similarity">
    <text evidence="4 19">In the C-terminal section; belongs to the NnrD/CARKD family.</text>
</comment>
<dbReference type="GO" id="GO:0052855">
    <property type="term" value="F:ADP-dependent NAD(P)H-hydrate dehydratase activity"/>
    <property type="evidence" value="ECO:0007669"/>
    <property type="project" value="UniProtKB-UniRule"/>
</dbReference>
<comment type="catalytic activity">
    <reaction evidence="15 17 19">
        <text>(6S)-NADHX + ADP = AMP + phosphate + NADH + H(+)</text>
        <dbReference type="Rhea" id="RHEA:32223"/>
        <dbReference type="ChEBI" id="CHEBI:15378"/>
        <dbReference type="ChEBI" id="CHEBI:43474"/>
        <dbReference type="ChEBI" id="CHEBI:57945"/>
        <dbReference type="ChEBI" id="CHEBI:64074"/>
        <dbReference type="ChEBI" id="CHEBI:456215"/>
        <dbReference type="ChEBI" id="CHEBI:456216"/>
        <dbReference type="EC" id="4.2.1.136"/>
    </reaction>
</comment>
<evidence type="ECO:0000313" key="23">
    <source>
        <dbReference type="EMBL" id="RDS78149.1"/>
    </source>
</evidence>
<feature type="binding site" evidence="18">
    <location>
        <position position="195"/>
    </location>
    <ligand>
        <name>(6S)-NADPHX</name>
        <dbReference type="ChEBI" id="CHEBI:64076"/>
    </ligand>
</feature>
<dbReference type="InterPro" id="IPR000631">
    <property type="entry name" value="CARKD"/>
</dbReference>
<evidence type="ECO:0000256" key="12">
    <source>
        <dbReference type="ARBA" id="ARBA00023239"/>
    </source>
</evidence>
<evidence type="ECO:0000259" key="21">
    <source>
        <dbReference type="PROSITE" id="PS51383"/>
    </source>
</evidence>
<evidence type="ECO:0000256" key="20">
    <source>
        <dbReference type="SAM" id="MobiDB-lite"/>
    </source>
</evidence>
<evidence type="ECO:0000256" key="5">
    <source>
        <dbReference type="ARBA" id="ARBA00022723"/>
    </source>
</evidence>
<evidence type="ECO:0000256" key="10">
    <source>
        <dbReference type="ARBA" id="ARBA00023027"/>
    </source>
</evidence>
<keyword evidence="24" id="KW-1185">Reference proteome</keyword>
<dbReference type="GO" id="GO:0052856">
    <property type="term" value="F:NAD(P)HX epimerase activity"/>
    <property type="evidence" value="ECO:0007669"/>
    <property type="project" value="UniProtKB-UniRule"/>
</dbReference>
<evidence type="ECO:0000256" key="11">
    <source>
        <dbReference type="ARBA" id="ARBA00023235"/>
    </source>
</evidence>
<evidence type="ECO:0000313" key="24">
    <source>
        <dbReference type="Proteomes" id="UP000254101"/>
    </source>
</evidence>
<evidence type="ECO:0000256" key="19">
    <source>
        <dbReference type="PIRNR" id="PIRNR017184"/>
    </source>
</evidence>
<dbReference type="EC" id="5.1.99.6" evidence="19"/>
<dbReference type="PROSITE" id="PS01049">
    <property type="entry name" value="YJEF_C_1"/>
    <property type="match status" value="1"/>
</dbReference>
<dbReference type="SUPFAM" id="SSF53613">
    <property type="entry name" value="Ribokinase-like"/>
    <property type="match status" value="1"/>
</dbReference>
<dbReference type="Gene3D" id="3.40.1190.20">
    <property type="match status" value="1"/>
</dbReference>
<dbReference type="HAMAP" id="MF_01965">
    <property type="entry name" value="NADHX_dehydratase"/>
    <property type="match status" value="1"/>
</dbReference>
<feature type="binding site" evidence="17">
    <location>
        <position position="454"/>
    </location>
    <ligand>
        <name>(6S)-NADPHX</name>
        <dbReference type="ChEBI" id="CHEBI:64076"/>
    </ligand>
</feature>
<dbReference type="Gene3D" id="3.40.50.10260">
    <property type="entry name" value="YjeF N-terminal domain"/>
    <property type="match status" value="1"/>
</dbReference>
<evidence type="ECO:0000259" key="22">
    <source>
        <dbReference type="PROSITE" id="PS51385"/>
    </source>
</evidence>
<dbReference type="InterPro" id="IPR036652">
    <property type="entry name" value="YjeF_N_dom_sf"/>
</dbReference>
<keyword evidence="9 18" id="KW-0630">Potassium</keyword>
<keyword evidence="5 18" id="KW-0479">Metal-binding</keyword>
<evidence type="ECO:0000256" key="4">
    <source>
        <dbReference type="ARBA" id="ARBA00009524"/>
    </source>
</evidence>
<comment type="cofactor">
    <cofactor evidence="17">
        <name>Mg(2+)</name>
        <dbReference type="ChEBI" id="CHEBI:18420"/>
    </cofactor>
</comment>
<dbReference type="Pfam" id="PF01256">
    <property type="entry name" value="Carb_kinase"/>
    <property type="match status" value="1"/>
</dbReference>
<comment type="catalytic activity">
    <reaction evidence="1 18 19">
        <text>(6R)-NADHX = (6S)-NADHX</text>
        <dbReference type="Rhea" id="RHEA:32215"/>
        <dbReference type="ChEBI" id="CHEBI:64074"/>
        <dbReference type="ChEBI" id="CHEBI:64075"/>
        <dbReference type="EC" id="5.1.99.6"/>
    </reaction>
</comment>
<dbReference type="GO" id="GO:0046872">
    <property type="term" value="F:metal ion binding"/>
    <property type="evidence" value="ECO:0007669"/>
    <property type="project" value="UniProtKB-UniRule"/>
</dbReference>
<dbReference type="HAMAP" id="MF_01966">
    <property type="entry name" value="NADHX_epimerase"/>
    <property type="match status" value="1"/>
</dbReference>
<comment type="catalytic activity">
    <reaction evidence="16 17 19">
        <text>(6S)-NADPHX + ADP = AMP + phosphate + NADPH + H(+)</text>
        <dbReference type="Rhea" id="RHEA:32235"/>
        <dbReference type="ChEBI" id="CHEBI:15378"/>
        <dbReference type="ChEBI" id="CHEBI:43474"/>
        <dbReference type="ChEBI" id="CHEBI:57783"/>
        <dbReference type="ChEBI" id="CHEBI:64076"/>
        <dbReference type="ChEBI" id="CHEBI:456215"/>
        <dbReference type="ChEBI" id="CHEBI:456216"/>
        <dbReference type="EC" id="4.2.1.136"/>
    </reaction>
</comment>
<comment type="subunit">
    <text evidence="17">Homotetramer.</text>
</comment>
<evidence type="ECO:0000256" key="13">
    <source>
        <dbReference type="ARBA" id="ARBA00023268"/>
    </source>
</evidence>
<evidence type="ECO:0000256" key="14">
    <source>
        <dbReference type="ARBA" id="ARBA00025153"/>
    </source>
</evidence>
<evidence type="ECO:0000256" key="8">
    <source>
        <dbReference type="ARBA" id="ARBA00022857"/>
    </source>
</evidence>
<dbReference type="InterPro" id="IPR017953">
    <property type="entry name" value="Carbohydrate_kinase_pred_CS"/>
</dbReference>
<comment type="caution">
    <text evidence="18">Lacks conserved residue(s) required for the propagation of feature annotation.</text>
</comment>
<dbReference type="PANTHER" id="PTHR12592:SF0">
    <property type="entry name" value="ATP-DEPENDENT (S)-NAD(P)H-HYDRATE DEHYDRATASE"/>
    <property type="match status" value="1"/>
</dbReference>
<feature type="binding site" evidence="18">
    <location>
        <begin position="105"/>
        <end position="109"/>
    </location>
    <ligand>
        <name>(6S)-NADPHX</name>
        <dbReference type="ChEBI" id="CHEBI:64076"/>
    </ligand>
</feature>
<feature type="binding site" evidence="17">
    <location>
        <position position="286"/>
    </location>
    <ligand>
        <name>(6S)-NADPHX</name>
        <dbReference type="ChEBI" id="CHEBI:64076"/>
    </ligand>
</feature>
<comment type="function">
    <text evidence="18">Catalyzes the epimerization of the S- and R-forms of NAD(P)HX, a damaged form of NAD(P)H that is a result of enzymatic or heat-dependent hydration. This is a prerequisite for the S-specific NAD(P)H-hydrate dehydratase to allow the repair of both epimers of NAD(P)HX.</text>
</comment>
<dbReference type="PROSITE" id="PS51383">
    <property type="entry name" value="YJEF_C_3"/>
    <property type="match status" value="1"/>
</dbReference>
<dbReference type="InterPro" id="IPR030677">
    <property type="entry name" value="Nnr"/>
</dbReference>
<dbReference type="PANTHER" id="PTHR12592">
    <property type="entry name" value="ATP-DEPENDENT (S)-NAD(P)H-HYDRATE DEHYDRATASE FAMILY MEMBER"/>
    <property type="match status" value="1"/>
</dbReference>
<proteinExistence type="inferred from homology"/>
<dbReference type="NCBIfam" id="TIGR00197">
    <property type="entry name" value="yjeF_nterm"/>
    <property type="match status" value="1"/>
</dbReference>
<dbReference type="GO" id="GO:0046496">
    <property type="term" value="P:nicotinamide nucleotide metabolic process"/>
    <property type="evidence" value="ECO:0007669"/>
    <property type="project" value="UniProtKB-UniRule"/>
</dbReference>
<feature type="binding site" evidence="17">
    <location>
        <position position="341"/>
    </location>
    <ligand>
        <name>(6S)-NADPHX</name>
        <dbReference type="ChEBI" id="CHEBI:64076"/>
    </ligand>
</feature>
<evidence type="ECO:0000256" key="3">
    <source>
        <dbReference type="ARBA" id="ARBA00006001"/>
    </source>
</evidence>
<feature type="binding site" evidence="17">
    <location>
        <begin position="425"/>
        <end position="429"/>
    </location>
    <ligand>
        <name>AMP</name>
        <dbReference type="ChEBI" id="CHEBI:456215"/>
    </ligand>
</feature>
<sequence length="509" mass="52202">MADSGFSRCLPTVPASQRLQARRRWTKCSAVTRSKSPSPETDTASPPPPTDQVLTVEQMRAAEAALVDSGIAEWDLMQRAGQGAADWIARLAAGGSVTVLCGPGNNGGDGYVAAQALKSRGLEVRVVAPIAPKSELARRAADRFSGPVMESAEGVSGTVFVDALFGIGLSRPPSDDLLSAIGALAANHTHAVAFDVPSGVDADTGSGPEALPPFGLTLAFGAWKSAHFSGASLEKIGAARLVPIGVPDRQSGLRVAGRPGIAPPAFAAHKYTRGLVAVVGGAMPGASLLASQAAALSGAGYVKWMSEHDHPGHPPDLVRDDSKLDDALGDERISAVLVGPGLGRDDTARARLRSALACGKPLVLDADALHLIEPAMLEGLDTPILLTPHEGELAQLCEAFGVEGETKRARALALGEAARCAVLAKGADTLLAQDGQVRFFPASSRWLSVAGSGDVLAGIATARLAAVEDISRATIEAVYLHGAAARRAGPGFTAAMLAEAVHPALADFL</sequence>
<keyword evidence="8 17" id="KW-0521">NADP</keyword>
<feature type="domain" description="YjeF C-terminal" evidence="21">
    <location>
        <begin position="253"/>
        <end position="508"/>
    </location>
</feature>
<keyword evidence="11 18" id="KW-0413">Isomerase</keyword>
<evidence type="ECO:0000256" key="7">
    <source>
        <dbReference type="ARBA" id="ARBA00022840"/>
    </source>
</evidence>
<dbReference type="GO" id="GO:0110051">
    <property type="term" value="P:metabolite repair"/>
    <property type="evidence" value="ECO:0007669"/>
    <property type="project" value="TreeGrafter"/>
</dbReference>
<keyword evidence="12 17" id="KW-0456">Lyase</keyword>
<comment type="function">
    <text evidence="17">Catalyzes the dehydration of the S-form of NAD(P)HX at the expense of ADP, which is converted to AMP. Together with NAD(P)HX epimerase, which catalyzes the epimerization of the S- and R-forms, the enzyme allows the repair of both epimers of NAD(P)HX, a damaged form of NAD(P)H that is a result of enzymatic or heat-dependent hydration.</text>
</comment>
<comment type="function">
    <text evidence="14 19">Bifunctional enzyme that catalyzes the epimerization of the S- and R-forms of NAD(P)HX and the dehydration of the S-form of NAD(P)HX at the expense of ADP, which is converted to AMP. This allows the repair of both epimers of NAD(P)HX, a damaged form of NAD(P)H that is a result of enzymatic or heat-dependent hydration.</text>
</comment>
<dbReference type="OrthoDB" id="9806925at2"/>
<keyword evidence="13" id="KW-0511">Multifunctional enzyme</keyword>
<dbReference type="PROSITE" id="PS51385">
    <property type="entry name" value="YJEF_N"/>
    <property type="match status" value="1"/>
</dbReference>
<dbReference type="InterPro" id="IPR004443">
    <property type="entry name" value="YjeF_N_dom"/>
</dbReference>
<dbReference type="AlphaFoldDB" id="A0A395LNB9"/>
<dbReference type="NCBIfam" id="TIGR00196">
    <property type="entry name" value="yjeF_cterm"/>
    <property type="match status" value="1"/>
</dbReference>
<accession>A0A395LNB9</accession>
<dbReference type="InterPro" id="IPR029056">
    <property type="entry name" value="Ribokinase-like"/>
</dbReference>
<comment type="cofactor">
    <cofactor evidence="18 19">
        <name>K(+)</name>
        <dbReference type="ChEBI" id="CHEBI:29103"/>
    </cofactor>
    <text evidence="18 19">Binds 1 potassium ion per subunit.</text>
</comment>
<evidence type="ECO:0000256" key="1">
    <source>
        <dbReference type="ARBA" id="ARBA00000013"/>
    </source>
</evidence>
<dbReference type="Proteomes" id="UP000254101">
    <property type="component" value="Unassembled WGS sequence"/>
</dbReference>
<evidence type="ECO:0000256" key="6">
    <source>
        <dbReference type="ARBA" id="ARBA00022741"/>
    </source>
</evidence>
<feature type="binding site" evidence="18">
    <location>
        <begin position="166"/>
        <end position="172"/>
    </location>
    <ligand>
        <name>(6S)-NADPHX</name>
        <dbReference type="ChEBI" id="CHEBI:64076"/>
    </ligand>
</feature>
<organism evidence="23 24">
    <name type="scientific">Alteriqipengyuania lutimaris</name>
    <dbReference type="NCBI Taxonomy" id="1538146"/>
    <lineage>
        <taxon>Bacteria</taxon>
        <taxon>Pseudomonadati</taxon>
        <taxon>Pseudomonadota</taxon>
        <taxon>Alphaproteobacteria</taxon>
        <taxon>Sphingomonadales</taxon>
        <taxon>Erythrobacteraceae</taxon>
        <taxon>Alteriqipengyuania</taxon>
    </lineage>
</organism>
<reference evidence="23 24" key="1">
    <citation type="submission" date="2018-07" db="EMBL/GenBank/DDBJ databases">
        <title>Erythrobacter nanhaiensis sp. nov., a novel member of the genus Erythrobacter isolated from the South China Sea.</title>
        <authorList>
            <person name="Chen X."/>
            <person name="Liu J."/>
        </authorList>
    </citation>
    <scope>NUCLEOTIDE SEQUENCE [LARGE SCALE GENOMIC DNA]</scope>
    <source>
        <strain evidence="23 24">S-5</strain>
    </source>
</reference>
<keyword evidence="10 17" id="KW-0520">NAD</keyword>
<gene>
    <name evidence="17" type="primary">nnrD</name>
    <name evidence="18" type="synonym">nnrE</name>
    <name evidence="23" type="ORF">DL238_11420</name>
</gene>
<evidence type="ECO:0000256" key="16">
    <source>
        <dbReference type="ARBA" id="ARBA00049209"/>
    </source>
</evidence>
<comment type="similarity">
    <text evidence="17">Belongs to the NnrD/CARKD family.</text>
</comment>
<evidence type="ECO:0000256" key="17">
    <source>
        <dbReference type="HAMAP-Rule" id="MF_01965"/>
    </source>
</evidence>
<dbReference type="Pfam" id="PF03853">
    <property type="entry name" value="YjeF_N"/>
    <property type="match status" value="1"/>
</dbReference>
<protein>
    <recommendedName>
        <fullName evidence="19">Bifunctional NAD(P)H-hydrate repair enzyme</fullName>
    </recommendedName>
    <alternativeName>
        <fullName evidence="19">Nicotinamide nucleotide repair protein</fullName>
    </alternativeName>
    <domain>
        <recommendedName>
            <fullName evidence="19">ADP-dependent (S)-NAD(P)H-hydrate dehydratase</fullName>
            <ecNumber evidence="19">4.2.1.136</ecNumber>
        </recommendedName>
        <alternativeName>
            <fullName evidence="19">ADP-dependent NAD(P)HX dehydratase</fullName>
        </alternativeName>
    </domain>
    <domain>
        <recommendedName>
            <fullName evidence="19">NAD(P)H-hydrate epimerase</fullName>
            <ecNumber evidence="19">5.1.99.6</ecNumber>
        </recommendedName>
    </domain>
</protein>
<feature type="compositionally biased region" description="Polar residues" evidence="20">
    <location>
        <begin position="29"/>
        <end position="44"/>
    </location>
</feature>
<dbReference type="EMBL" id="QRBB01000001">
    <property type="protein sequence ID" value="RDS78149.1"/>
    <property type="molecule type" value="Genomic_DNA"/>
</dbReference>
<dbReference type="PIRSF" id="PIRSF017184">
    <property type="entry name" value="Nnr"/>
    <property type="match status" value="1"/>
</dbReference>
<evidence type="ECO:0000256" key="9">
    <source>
        <dbReference type="ARBA" id="ARBA00022958"/>
    </source>
</evidence>
<evidence type="ECO:0000256" key="15">
    <source>
        <dbReference type="ARBA" id="ARBA00048238"/>
    </source>
</evidence>
<feature type="binding site" evidence="17">
    <location>
        <position position="389"/>
    </location>
    <ligand>
        <name>(6S)-NADPHX</name>
        <dbReference type="ChEBI" id="CHEBI:64076"/>
    </ligand>
</feature>
<dbReference type="CDD" id="cd01171">
    <property type="entry name" value="YXKO-related"/>
    <property type="match status" value="1"/>
</dbReference>
<feature type="binding site" evidence="18">
    <location>
        <position position="106"/>
    </location>
    <ligand>
        <name>K(+)</name>
        <dbReference type="ChEBI" id="CHEBI:29103"/>
    </ligand>
</feature>
<feature type="binding site" evidence="17">
    <location>
        <position position="453"/>
    </location>
    <ligand>
        <name>AMP</name>
        <dbReference type="ChEBI" id="CHEBI:456215"/>
    </ligand>
</feature>
<dbReference type="GO" id="GO:0005524">
    <property type="term" value="F:ATP binding"/>
    <property type="evidence" value="ECO:0007669"/>
    <property type="project" value="UniProtKB-UniRule"/>
</dbReference>
<feature type="binding site" evidence="18">
    <location>
        <position position="198"/>
    </location>
    <ligand>
        <name>K(+)</name>
        <dbReference type="ChEBI" id="CHEBI:29103"/>
    </ligand>
</feature>
<comment type="catalytic activity">
    <reaction evidence="2 18 19">
        <text>(6R)-NADPHX = (6S)-NADPHX</text>
        <dbReference type="Rhea" id="RHEA:32227"/>
        <dbReference type="ChEBI" id="CHEBI:64076"/>
        <dbReference type="ChEBI" id="CHEBI:64077"/>
        <dbReference type="EC" id="5.1.99.6"/>
    </reaction>
</comment>
<name>A0A395LNB9_9SPHN</name>
<feature type="binding site" evidence="18">
    <location>
        <position position="162"/>
    </location>
    <ligand>
        <name>K(+)</name>
        <dbReference type="ChEBI" id="CHEBI:29103"/>
    </ligand>
</feature>
<evidence type="ECO:0000256" key="18">
    <source>
        <dbReference type="HAMAP-Rule" id="MF_01966"/>
    </source>
</evidence>
<feature type="domain" description="YjeF N-terminal" evidence="22">
    <location>
        <begin position="59"/>
        <end position="252"/>
    </location>
</feature>
<keyword evidence="6 17" id="KW-0547">Nucleotide-binding</keyword>
<evidence type="ECO:0000256" key="2">
    <source>
        <dbReference type="ARBA" id="ARBA00000909"/>
    </source>
</evidence>